<reference evidence="1" key="1">
    <citation type="journal article" date="2023" name="bioRxiv">
        <title>Scaffold-level genome assemblies of two parasitoid biocontrol wasps reveal the parthenogenesis mechanism and an associated novel virus.</title>
        <authorList>
            <person name="Inwood S."/>
            <person name="Skelly J."/>
            <person name="Guhlin J."/>
            <person name="Harrop T."/>
            <person name="Goldson S."/>
            <person name="Dearden P."/>
        </authorList>
    </citation>
    <scope>NUCLEOTIDE SEQUENCE</scope>
    <source>
        <strain evidence="1">Irish</strain>
        <tissue evidence="1">Whole body</tissue>
    </source>
</reference>
<comment type="caution">
    <text evidence="1">The sequence shown here is derived from an EMBL/GenBank/DDBJ whole genome shotgun (WGS) entry which is preliminary data.</text>
</comment>
<evidence type="ECO:0000313" key="2">
    <source>
        <dbReference type="Proteomes" id="UP001168990"/>
    </source>
</evidence>
<name>A0AA39FLE1_9HYME</name>
<organism evidence="1 2">
    <name type="scientific">Microctonus aethiopoides</name>
    <dbReference type="NCBI Taxonomy" id="144406"/>
    <lineage>
        <taxon>Eukaryota</taxon>
        <taxon>Metazoa</taxon>
        <taxon>Ecdysozoa</taxon>
        <taxon>Arthropoda</taxon>
        <taxon>Hexapoda</taxon>
        <taxon>Insecta</taxon>
        <taxon>Pterygota</taxon>
        <taxon>Neoptera</taxon>
        <taxon>Endopterygota</taxon>
        <taxon>Hymenoptera</taxon>
        <taxon>Apocrita</taxon>
        <taxon>Ichneumonoidea</taxon>
        <taxon>Braconidae</taxon>
        <taxon>Euphorinae</taxon>
        <taxon>Microctonus</taxon>
    </lineage>
</organism>
<dbReference type="AlphaFoldDB" id="A0AA39FLE1"/>
<reference evidence="1" key="2">
    <citation type="submission" date="2023-03" db="EMBL/GenBank/DDBJ databases">
        <authorList>
            <person name="Inwood S.N."/>
            <person name="Skelly J.G."/>
            <person name="Guhlin J."/>
            <person name="Harrop T.W.R."/>
            <person name="Goldson S.G."/>
            <person name="Dearden P.K."/>
        </authorList>
    </citation>
    <scope>NUCLEOTIDE SEQUENCE</scope>
    <source>
        <strain evidence="1">Irish</strain>
        <tissue evidence="1">Whole body</tissue>
    </source>
</reference>
<sequence length="942" mass="110299">MMDEYYSKIQMMLIKKNNEYGQLKFLSSKTTEEDSHIILDICNRVENIFQDYGIPIGDDVSINNTKCIEAFKYLILNTNFKSQEQLVEDILNGYLVDMCPPISPYLLMEILFNLKYENILAESILYFPLDLVIEIMEIVNRCITMIEFNRASNLIINLILNSYKKFINIHRMGTQSLDLNTSLDSFSMHIEELIAALTDNKLTRSENNLTEMKKNERFGLTLRNILKMIKNCLQCDENNVTVNADLEKFYKVTFGRNFIVTCEMEVIKSQLNILNSALLFLLMKILKKIDVNIYLSWASIDIEDNSSSISLQQAIGFDCYYMLEFFKECKSIEVYDDLTECLQQLSSKPKLPSSANFEELYKSIDEGKQESLKELMNRYENWDNSTFEYVRKNYSMLDKNDFSILLEYLTLLTAKPSEEEHKQNVYNTLTKVLTKLSIPDIYEVVIEYILKHNASDQLESMHTEEMFKNFIHRNSNLKSSTNLRIVLFFILKNPQKFLMILIKMSIGCSEWKNVMIPPKDLSLLSPIMIIYEKNNNKLVLNVLKIIGLNTSDWETKKFSNFITTMIDENIFTADEFMNSVLIPMIGTNNIPTSNITFAINTIRQTMIKCTDKINLETLLINLARTMSSLRRSTRIPKYTSDELITTTIRIFKSFLHFNEDWLKKDESKSIIDKIVKILQPIDQIHFTTLWYLKTSPHIIDIMDDYRRRIQSVILRLSDVQSSPLELESLQQDFQRHLILNSTEQEFIRVASEMTVIHWRYFQVNSTDTDENDALHKFIKMTIEIGCYCLELPDRVAPNTFGFLIKCLIKFIREIIKLENKWNYSKLIDCLRENIKLINTSIKNSEYENFYTEILIFIENYSSDKSTHELLINILKCLDDFGGKCVEIIQIMSLDKNNLDIIKHEVAQDFINDCLMFEGENQSSIMRRVNEIIFNMNDDEDAN</sequence>
<accession>A0AA39FLE1</accession>
<protein>
    <submittedName>
        <fullName evidence="1">Uncharacterized protein</fullName>
    </submittedName>
</protein>
<dbReference type="Proteomes" id="UP001168990">
    <property type="component" value="Unassembled WGS sequence"/>
</dbReference>
<dbReference type="EMBL" id="JAQQBS010000002">
    <property type="protein sequence ID" value="KAK0171757.1"/>
    <property type="molecule type" value="Genomic_DNA"/>
</dbReference>
<keyword evidence="2" id="KW-1185">Reference proteome</keyword>
<evidence type="ECO:0000313" key="1">
    <source>
        <dbReference type="EMBL" id="KAK0171757.1"/>
    </source>
</evidence>
<proteinExistence type="predicted"/>
<gene>
    <name evidence="1" type="ORF">PV328_005165</name>
</gene>